<evidence type="ECO:0000256" key="5">
    <source>
        <dbReference type="ARBA" id="ARBA00022777"/>
    </source>
</evidence>
<evidence type="ECO:0000313" key="11">
    <source>
        <dbReference type="Proteomes" id="UP000800035"/>
    </source>
</evidence>
<dbReference type="InterPro" id="IPR000719">
    <property type="entry name" value="Prot_kinase_dom"/>
</dbReference>
<organism evidence="10 11">
    <name type="scientific">Byssothecium circinans</name>
    <dbReference type="NCBI Taxonomy" id="147558"/>
    <lineage>
        <taxon>Eukaryota</taxon>
        <taxon>Fungi</taxon>
        <taxon>Dikarya</taxon>
        <taxon>Ascomycota</taxon>
        <taxon>Pezizomycotina</taxon>
        <taxon>Dothideomycetes</taxon>
        <taxon>Pleosporomycetidae</taxon>
        <taxon>Pleosporales</taxon>
        <taxon>Massarineae</taxon>
        <taxon>Massarinaceae</taxon>
        <taxon>Byssothecium</taxon>
    </lineage>
</organism>
<dbReference type="PROSITE" id="PS50011">
    <property type="entry name" value="PROTEIN_KINASE_DOM"/>
    <property type="match status" value="1"/>
</dbReference>
<dbReference type="EC" id="2.7.11.1" evidence="1"/>
<keyword evidence="2" id="KW-0723">Serine/threonine-protein kinase</keyword>
<evidence type="ECO:0000256" key="3">
    <source>
        <dbReference type="ARBA" id="ARBA00022679"/>
    </source>
</evidence>
<keyword evidence="4" id="KW-0547">Nucleotide-binding</keyword>
<dbReference type="PANTHER" id="PTHR24343">
    <property type="entry name" value="SERINE/THREONINE KINASE"/>
    <property type="match status" value="1"/>
</dbReference>
<evidence type="ECO:0000256" key="2">
    <source>
        <dbReference type="ARBA" id="ARBA00022527"/>
    </source>
</evidence>
<sequence length="177" mass="19759">MFPPDAARSTAAQLLLGLSYLHASGICHGDLHLRNFLLRTPAFYGLSTVELYKRFSEPFKVPIRRVDGKPGGPHAPPHGIYPMTLSMPANELDDLEVIISGYRTLFVVSQTPSLTLHTPALYAPPEDLFYEPITRPAAADIWTLGVNLYKVLGERPLIETFAWDRDDIIREMINTLG</sequence>
<keyword evidence="3" id="KW-0808">Transferase</keyword>
<evidence type="ECO:0000256" key="1">
    <source>
        <dbReference type="ARBA" id="ARBA00012513"/>
    </source>
</evidence>
<proteinExistence type="predicted"/>
<dbReference type="SUPFAM" id="SSF56112">
    <property type="entry name" value="Protein kinase-like (PK-like)"/>
    <property type="match status" value="1"/>
</dbReference>
<evidence type="ECO:0000259" key="9">
    <source>
        <dbReference type="PROSITE" id="PS50011"/>
    </source>
</evidence>
<name>A0A6A5TTC5_9PLEO</name>
<feature type="domain" description="Protein kinase" evidence="9">
    <location>
        <begin position="1"/>
        <end position="177"/>
    </location>
</feature>
<gene>
    <name evidence="10" type="ORF">CC80DRAFT_505433</name>
</gene>
<dbReference type="OrthoDB" id="5979581at2759"/>
<dbReference type="AlphaFoldDB" id="A0A6A5TTC5"/>
<protein>
    <recommendedName>
        <fullName evidence="1">non-specific serine/threonine protein kinase</fullName>
        <ecNumber evidence="1">2.7.11.1</ecNumber>
    </recommendedName>
</protein>
<dbReference type="Gene3D" id="1.10.510.10">
    <property type="entry name" value="Transferase(Phosphotransferase) domain 1"/>
    <property type="match status" value="1"/>
</dbReference>
<dbReference type="EMBL" id="ML976994">
    <property type="protein sequence ID" value="KAF1955554.1"/>
    <property type="molecule type" value="Genomic_DNA"/>
</dbReference>
<dbReference type="Proteomes" id="UP000800035">
    <property type="component" value="Unassembled WGS sequence"/>
</dbReference>
<accession>A0A6A5TTC5</accession>
<evidence type="ECO:0000256" key="7">
    <source>
        <dbReference type="ARBA" id="ARBA00047899"/>
    </source>
</evidence>
<keyword evidence="6" id="KW-0067">ATP-binding</keyword>
<evidence type="ECO:0000256" key="6">
    <source>
        <dbReference type="ARBA" id="ARBA00022840"/>
    </source>
</evidence>
<keyword evidence="5 10" id="KW-0418">Kinase</keyword>
<evidence type="ECO:0000313" key="10">
    <source>
        <dbReference type="EMBL" id="KAF1955554.1"/>
    </source>
</evidence>
<evidence type="ECO:0000256" key="8">
    <source>
        <dbReference type="ARBA" id="ARBA00048679"/>
    </source>
</evidence>
<dbReference type="InterPro" id="IPR011009">
    <property type="entry name" value="Kinase-like_dom_sf"/>
</dbReference>
<reference evidence="10" key="1">
    <citation type="journal article" date="2020" name="Stud. Mycol.">
        <title>101 Dothideomycetes genomes: a test case for predicting lifestyles and emergence of pathogens.</title>
        <authorList>
            <person name="Haridas S."/>
            <person name="Albert R."/>
            <person name="Binder M."/>
            <person name="Bloem J."/>
            <person name="Labutti K."/>
            <person name="Salamov A."/>
            <person name="Andreopoulos B."/>
            <person name="Baker S."/>
            <person name="Barry K."/>
            <person name="Bills G."/>
            <person name="Bluhm B."/>
            <person name="Cannon C."/>
            <person name="Castanera R."/>
            <person name="Culley D."/>
            <person name="Daum C."/>
            <person name="Ezra D."/>
            <person name="Gonzalez J."/>
            <person name="Henrissat B."/>
            <person name="Kuo A."/>
            <person name="Liang C."/>
            <person name="Lipzen A."/>
            <person name="Lutzoni F."/>
            <person name="Magnuson J."/>
            <person name="Mondo S."/>
            <person name="Nolan M."/>
            <person name="Ohm R."/>
            <person name="Pangilinan J."/>
            <person name="Park H.-J."/>
            <person name="Ramirez L."/>
            <person name="Alfaro M."/>
            <person name="Sun H."/>
            <person name="Tritt A."/>
            <person name="Yoshinaga Y."/>
            <person name="Zwiers L.-H."/>
            <person name="Turgeon B."/>
            <person name="Goodwin S."/>
            <person name="Spatafora J."/>
            <person name="Crous P."/>
            <person name="Grigoriev I."/>
        </authorList>
    </citation>
    <scope>NUCLEOTIDE SEQUENCE</scope>
    <source>
        <strain evidence="10">CBS 675.92</strain>
    </source>
</reference>
<comment type="catalytic activity">
    <reaction evidence="8">
        <text>L-seryl-[protein] + ATP = O-phospho-L-seryl-[protein] + ADP + H(+)</text>
        <dbReference type="Rhea" id="RHEA:17989"/>
        <dbReference type="Rhea" id="RHEA-COMP:9863"/>
        <dbReference type="Rhea" id="RHEA-COMP:11604"/>
        <dbReference type="ChEBI" id="CHEBI:15378"/>
        <dbReference type="ChEBI" id="CHEBI:29999"/>
        <dbReference type="ChEBI" id="CHEBI:30616"/>
        <dbReference type="ChEBI" id="CHEBI:83421"/>
        <dbReference type="ChEBI" id="CHEBI:456216"/>
        <dbReference type="EC" id="2.7.11.1"/>
    </reaction>
</comment>
<dbReference type="GO" id="GO:0005524">
    <property type="term" value="F:ATP binding"/>
    <property type="evidence" value="ECO:0007669"/>
    <property type="project" value="UniProtKB-KW"/>
</dbReference>
<keyword evidence="11" id="KW-1185">Reference proteome</keyword>
<evidence type="ECO:0000256" key="4">
    <source>
        <dbReference type="ARBA" id="ARBA00022741"/>
    </source>
</evidence>
<comment type="catalytic activity">
    <reaction evidence="7">
        <text>L-threonyl-[protein] + ATP = O-phospho-L-threonyl-[protein] + ADP + H(+)</text>
        <dbReference type="Rhea" id="RHEA:46608"/>
        <dbReference type="Rhea" id="RHEA-COMP:11060"/>
        <dbReference type="Rhea" id="RHEA-COMP:11605"/>
        <dbReference type="ChEBI" id="CHEBI:15378"/>
        <dbReference type="ChEBI" id="CHEBI:30013"/>
        <dbReference type="ChEBI" id="CHEBI:30616"/>
        <dbReference type="ChEBI" id="CHEBI:61977"/>
        <dbReference type="ChEBI" id="CHEBI:456216"/>
        <dbReference type="EC" id="2.7.11.1"/>
    </reaction>
</comment>
<dbReference type="GO" id="GO:0004674">
    <property type="term" value="F:protein serine/threonine kinase activity"/>
    <property type="evidence" value="ECO:0007669"/>
    <property type="project" value="UniProtKB-KW"/>
</dbReference>